<feature type="transmembrane region" description="Helical" evidence="12">
    <location>
        <begin position="104"/>
        <end position="137"/>
    </location>
</feature>
<gene>
    <name evidence="13" type="ORF">DL764_007472</name>
</gene>
<keyword evidence="6 12" id="KW-0812">Transmembrane</keyword>
<dbReference type="GO" id="GO:0006488">
    <property type="term" value="P:dolichol-linked oligosaccharide biosynthetic process"/>
    <property type="evidence" value="ECO:0007669"/>
    <property type="project" value="InterPro"/>
</dbReference>
<dbReference type="GO" id="GO:0031965">
    <property type="term" value="C:nuclear membrane"/>
    <property type="evidence" value="ECO:0007669"/>
    <property type="project" value="UniProtKB-SubCell"/>
</dbReference>
<dbReference type="OrthoDB" id="17098at2759"/>
<feature type="compositionally biased region" description="Polar residues" evidence="11">
    <location>
        <begin position="15"/>
        <end position="33"/>
    </location>
</feature>
<evidence type="ECO:0000256" key="10">
    <source>
        <dbReference type="ARBA" id="ARBA00032062"/>
    </source>
</evidence>
<keyword evidence="14" id="KW-1185">Reference proteome</keyword>
<keyword evidence="8 12" id="KW-1133">Transmembrane helix</keyword>
<dbReference type="PANTHER" id="PTHR12154">
    <property type="entry name" value="GLYCOSYL TRANSFERASE-RELATED"/>
    <property type="match status" value="1"/>
</dbReference>
<keyword evidence="9 12" id="KW-0472">Membrane</keyword>
<dbReference type="STRING" id="155417.A0A4Q4T396"/>
<feature type="compositionally biased region" description="Basic and acidic residues" evidence="11">
    <location>
        <begin position="1"/>
        <end position="12"/>
    </location>
</feature>
<evidence type="ECO:0000256" key="1">
    <source>
        <dbReference type="ARBA" id="ARBA00004389"/>
    </source>
</evidence>
<comment type="subcellular location">
    <subcellularLocation>
        <location evidence="1">Endoplasmic reticulum membrane</location>
        <topology evidence="1">Single-pass membrane protein</topology>
    </subcellularLocation>
    <subcellularLocation>
        <location evidence="2">Nucleus membrane</location>
        <topology evidence="2">Single-pass membrane protein</topology>
    </subcellularLocation>
</comment>
<dbReference type="GO" id="GO:0004577">
    <property type="term" value="F:N-acetylglucosaminyldiphosphodolichol N-acetylglucosaminyltransferase activity"/>
    <property type="evidence" value="ECO:0007669"/>
    <property type="project" value="TreeGrafter"/>
</dbReference>
<evidence type="ECO:0000256" key="7">
    <source>
        <dbReference type="ARBA" id="ARBA00022824"/>
    </source>
</evidence>
<evidence type="ECO:0000256" key="9">
    <source>
        <dbReference type="ARBA" id="ARBA00023136"/>
    </source>
</evidence>
<comment type="caution">
    <text evidence="13">The sequence shown here is derived from an EMBL/GenBank/DDBJ whole genome shotgun (WGS) entry which is preliminary data.</text>
</comment>
<protein>
    <recommendedName>
        <fullName evidence="5">UDP-N-acetylglucosamine transferase subunit ALG14</fullName>
    </recommendedName>
    <alternativeName>
        <fullName evidence="10">Asparagine-linked glycosylation protein 14</fullName>
    </alternativeName>
</protein>
<feature type="transmembrane region" description="Helical" evidence="12">
    <location>
        <begin position="287"/>
        <end position="306"/>
    </location>
</feature>
<evidence type="ECO:0000256" key="8">
    <source>
        <dbReference type="ARBA" id="ARBA00022989"/>
    </source>
</evidence>
<evidence type="ECO:0000313" key="13">
    <source>
        <dbReference type="EMBL" id="RYO96424.1"/>
    </source>
</evidence>
<evidence type="ECO:0000256" key="3">
    <source>
        <dbReference type="ARBA" id="ARBA00009731"/>
    </source>
</evidence>
<dbReference type="Proteomes" id="UP000293360">
    <property type="component" value="Unassembled WGS sequence"/>
</dbReference>
<feature type="region of interest" description="Disordered" evidence="11">
    <location>
        <begin position="1"/>
        <end position="53"/>
    </location>
</feature>
<evidence type="ECO:0000256" key="6">
    <source>
        <dbReference type="ARBA" id="ARBA00022692"/>
    </source>
</evidence>
<name>A0A4Q4T396_9PEZI</name>
<dbReference type="InterPro" id="IPR013969">
    <property type="entry name" value="Oligosacch_biosynth_Alg14"/>
</dbReference>
<dbReference type="AlphaFoldDB" id="A0A4Q4T396"/>
<evidence type="ECO:0000313" key="14">
    <source>
        <dbReference type="Proteomes" id="UP000293360"/>
    </source>
</evidence>
<accession>A0A4Q4T396</accession>
<comment type="subunit">
    <text evidence="4">Heterodimer with ALG13 to form a functional enzyme.</text>
</comment>
<evidence type="ECO:0000256" key="5">
    <source>
        <dbReference type="ARBA" id="ARBA00017467"/>
    </source>
</evidence>
<sequence length="381" mass="42725">MSGQEPTHEAGKNHYPSSTANTSRSPQNSNTPITARSSSSTTSHTSPSGLSEEELARLPPIFHRKTHQQCLEMEANRLVAPDGGRGRMAMNALRDDMFDAIFQFLFLIGYLIGSVMIAGFVLGTLAFFIGLPVYLAYRHRVLVSRRSKYSVSSATARKRLNEPELLFFMFIMGSGGHSSEMLSMIESSIDTEIGMFRRYIVNEEDVMTRERIIALEDRIGRRFARINANPGVFDIMEIKRARMVHQSWLSTPISAAKSIWSILQAIFAMDGIAMDAGTDPDWRFPGAVATNGPGTGFLFLAIIHLLKMVRFLPENRFNTMFVESFARVRSLSFTGKLIHWTNVADVFVVQHEKLAHRYGKILCRDLVATPAEPPVPFLDEE</sequence>
<proteinExistence type="inferred from homology"/>
<comment type="similarity">
    <text evidence="3">Belongs to the ALG14 family.</text>
</comment>
<dbReference type="EMBL" id="QJNU01000513">
    <property type="protein sequence ID" value="RYO96424.1"/>
    <property type="molecule type" value="Genomic_DNA"/>
</dbReference>
<evidence type="ECO:0000256" key="11">
    <source>
        <dbReference type="SAM" id="MobiDB-lite"/>
    </source>
</evidence>
<dbReference type="Pfam" id="PF08660">
    <property type="entry name" value="Alg14"/>
    <property type="match status" value="1"/>
</dbReference>
<keyword evidence="7" id="KW-0256">Endoplasmic reticulum</keyword>
<evidence type="ECO:0000256" key="12">
    <source>
        <dbReference type="SAM" id="Phobius"/>
    </source>
</evidence>
<feature type="compositionally biased region" description="Low complexity" evidence="11">
    <location>
        <begin position="34"/>
        <end position="50"/>
    </location>
</feature>
<evidence type="ECO:0000256" key="2">
    <source>
        <dbReference type="ARBA" id="ARBA00004590"/>
    </source>
</evidence>
<feature type="transmembrane region" description="Helical" evidence="12">
    <location>
        <begin position="248"/>
        <end position="267"/>
    </location>
</feature>
<reference evidence="13 14" key="1">
    <citation type="submission" date="2018-06" db="EMBL/GenBank/DDBJ databases">
        <title>Complete Genomes of Monosporascus.</title>
        <authorList>
            <person name="Robinson A.J."/>
            <person name="Natvig D.O."/>
        </authorList>
    </citation>
    <scope>NUCLEOTIDE SEQUENCE [LARGE SCALE GENOMIC DNA]</scope>
    <source>
        <strain evidence="13 14">CBS 110550</strain>
    </source>
</reference>
<dbReference type="PANTHER" id="PTHR12154:SF4">
    <property type="entry name" value="UDP-N-ACETYLGLUCOSAMINE TRANSFERASE SUBUNIT ALG14 HOMOLOG"/>
    <property type="match status" value="1"/>
</dbReference>
<evidence type="ECO:0000256" key="4">
    <source>
        <dbReference type="ARBA" id="ARBA00011335"/>
    </source>
</evidence>
<dbReference type="GO" id="GO:0043541">
    <property type="term" value="C:UDP-N-acetylglucosamine transferase complex"/>
    <property type="evidence" value="ECO:0007669"/>
    <property type="project" value="TreeGrafter"/>
</dbReference>
<organism evidence="13 14">
    <name type="scientific">Monosporascus ibericus</name>
    <dbReference type="NCBI Taxonomy" id="155417"/>
    <lineage>
        <taxon>Eukaryota</taxon>
        <taxon>Fungi</taxon>
        <taxon>Dikarya</taxon>
        <taxon>Ascomycota</taxon>
        <taxon>Pezizomycotina</taxon>
        <taxon>Sordariomycetes</taxon>
        <taxon>Xylariomycetidae</taxon>
        <taxon>Xylariales</taxon>
        <taxon>Xylariales incertae sedis</taxon>
        <taxon>Monosporascus</taxon>
    </lineage>
</organism>